<dbReference type="EMBL" id="CAMXCT010003558">
    <property type="protein sequence ID" value="CAI4005103.1"/>
    <property type="molecule type" value="Genomic_DNA"/>
</dbReference>
<dbReference type="EMBL" id="CAMXCT030003558">
    <property type="protein sequence ID" value="CAL4792415.1"/>
    <property type="molecule type" value="Genomic_DNA"/>
</dbReference>
<evidence type="ECO:0000313" key="3">
    <source>
        <dbReference type="EMBL" id="CAI4005103.1"/>
    </source>
</evidence>
<feature type="signal peptide" evidence="2">
    <location>
        <begin position="1"/>
        <end position="30"/>
    </location>
</feature>
<name>A0A9P1D9P2_9DINO</name>
<evidence type="ECO:0000313" key="5">
    <source>
        <dbReference type="Proteomes" id="UP001152797"/>
    </source>
</evidence>
<feature type="region of interest" description="Disordered" evidence="1">
    <location>
        <begin position="36"/>
        <end position="58"/>
    </location>
</feature>
<sequence length="333" mass="36901">MAVRWAKHSTLLVCSALACCLWQRWALAMASKTQHAVKAKAPGSSGRRKRRTPQSPEERRMWALGCELWRAGRDMSLASSSLLRGEITAVGSASSASSGSTATAWTTSHLPTILQLGGMSLQDAGAALLDARCSLAIQQLERAAETNQEYWPRTGFQGLLNFLRSIPVSCPGESLENLAGGLDVAMDAIDEQIQYPHRERAEVLLLSAADILRDAAYLFDPSVGNFSLPKDPRVVGVHFHDDDDDFWEEDDDFGSVNDQLEYISGDMAATLRIREIQKDLVRADNSADPNGRKKLLFRLVRENHPDQNPGKEEDVRPVFEYCLKMLRLCKDTV</sequence>
<organism evidence="3">
    <name type="scientific">Cladocopium goreaui</name>
    <dbReference type="NCBI Taxonomy" id="2562237"/>
    <lineage>
        <taxon>Eukaryota</taxon>
        <taxon>Sar</taxon>
        <taxon>Alveolata</taxon>
        <taxon>Dinophyceae</taxon>
        <taxon>Suessiales</taxon>
        <taxon>Symbiodiniaceae</taxon>
        <taxon>Cladocopium</taxon>
    </lineage>
</organism>
<dbReference type="PROSITE" id="PS51257">
    <property type="entry name" value="PROKAR_LIPOPROTEIN"/>
    <property type="match status" value="1"/>
</dbReference>
<evidence type="ECO:0000313" key="4">
    <source>
        <dbReference type="EMBL" id="CAL4792415.1"/>
    </source>
</evidence>
<dbReference type="Proteomes" id="UP001152797">
    <property type="component" value="Unassembled WGS sequence"/>
</dbReference>
<protein>
    <submittedName>
        <fullName evidence="4">Serine/threonine-protein phosphatase PP2A-5 catalytic subunit</fullName>
    </submittedName>
</protein>
<reference evidence="4 5" key="2">
    <citation type="submission" date="2024-05" db="EMBL/GenBank/DDBJ databases">
        <authorList>
            <person name="Chen Y."/>
            <person name="Shah S."/>
            <person name="Dougan E. K."/>
            <person name="Thang M."/>
            <person name="Chan C."/>
        </authorList>
    </citation>
    <scope>NUCLEOTIDE SEQUENCE [LARGE SCALE GENOMIC DNA]</scope>
</reference>
<proteinExistence type="predicted"/>
<keyword evidence="2" id="KW-0732">Signal</keyword>
<comment type="caution">
    <text evidence="3">The sequence shown here is derived from an EMBL/GenBank/DDBJ whole genome shotgun (WGS) entry which is preliminary data.</text>
</comment>
<reference evidence="3" key="1">
    <citation type="submission" date="2022-10" db="EMBL/GenBank/DDBJ databases">
        <authorList>
            <person name="Chen Y."/>
            <person name="Dougan E. K."/>
            <person name="Chan C."/>
            <person name="Rhodes N."/>
            <person name="Thang M."/>
        </authorList>
    </citation>
    <scope>NUCLEOTIDE SEQUENCE</scope>
</reference>
<evidence type="ECO:0000256" key="2">
    <source>
        <dbReference type="SAM" id="SignalP"/>
    </source>
</evidence>
<dbReference type="AlphaFoldDB" id="A0A9P1D9P2"/>
<accession>A0A9P1D9P2</accession>
<evidence type="ECO:0000256" key="1">
    <source>
        <dbReference type="SAM" id="MobiDB-lite"/>
    </source>
</evidence>
<dbReference type="OrthoDB" id="436690at2759"/>
<gene>
    <name evidence="3" type="ORF">C1SCF055_LOCUS30858</name>
</gene>
<dbReference type="EMBL" id="CAMXCT020003558">
    <property type="protein sequence ID" value="CAL1158478.1"/>
    <property type="molecule type" value="Genomic_DNA"/>
</dbReference>
<feature type="chain" id="PRO_5043271225" evidence="2">
    <location>
        <begin position="31"/>
        <end position="333"/>
    </location>
</feature>
<keyword evidence="5" id="KW-1185">Reference proteome</keyword>